<organism evidence="1 2">
    <name type="scientific">Sphaerodactylus townsendi</name>
    <dbReference type="NCBI Taxonomy" id="933632"/>
    <lineage>
        <taxon>Eukaryota</taxon>
        <taxon>Metazoa</taxon>
        <taxon>Chordata</taxon>
        <taxon>Craniata</taxon>
        <taxon>Vertebrata</taxon>
        <taxon>Euteleostomi</taxon>
        <taxon>Lepidosauria</taxon>
        <taxon>Squamata</taxon>
        <taxon>Bifurcata</taxon>
        <taxon>Gekkota</taxon>
        <taxon>Sphaerodactylidae</taxon>
        <taxon>Sphaerodactylus</taxon>
    </lineage>
</organism>
<accession>A0ACB8E7A0</accession>
<dbReference type="EMBL" id="CM037623">
    <property type="protein sequence ID" value="KAH7987891.1"/>
    <property type="molecule type" value="Genomic_DNA"/>
</dbReference>
<protein>
    <submittedName>
        <fullName evidence="1">Uncharacterized protein</fullName>
    </submittedName>
</protein>
<evidence type="ECO:0000313" key="2">
    <source>
        <dbReference type="Proteomes" id="UP000827872"/>
    </source>
</evidence>
<proteinExistence type="predicted"/>
<comment type="caution">
    <text evidence="1">The sequence shown here is derived from an EMBL/GenBank/DDBJ whole genome shotgun (WGS) entry which is preliminary data.</text>
</comment>
<gene>
    <name evidence="1" type="ORF">K3G42_001277</name>
</gene>
<sequence>MQATQTAPASSAWGSDWKRAVYKTGQVPRPPRHLSQKLRPYWQNTPHQNAAARTDLHCLSFWQGSSPATPRSRGLPSSAPGVSLKLLSQLEWENSQTLEHLSAPSPPPPLSLLQHLRKNIIITDFQDPQGSLTLAAGTTESLMDRSAQVTQEVKQALQDFSHSTTKQSSSPPSQAARQHVKSEARRQSERAVHNYG</sequence>
<dbReference type="Proteomes" id="UP000827872">
    <property type="component" value="Linkage Group LG10"/>
</dbReference>
<reference evidence="1" key="1">
    <citation type="submission" date="2021-08" db="EMBL/GenBank/DDBJ databases">
        <title>The first chromosome-level gecko genome reveals the dynamic sex chromosomes of Neotropical dwarf geckos (Sphaerodactylidae: Sphaerodactylus).</title>
        <authorList>
            <person name="Pinto B.J."/>
            <person name="Keating S.E."/>
            <person name="Gamble T."/>
        </authorList>
    </citation>
    <scope>NUCLEOTIDE SEQUENCE</scope>
    <source>
        <strain evidence="1">TG3544</strain>
    </source>
</reference>
<name>A0ACB8E7A0_9SAUR</name>
<evidence type="ECO:0000313" key="1">
    <source>
        <dbReference type="EMBL" id="KAH7987891.1"/>
    </source>
</evidence>
<keyword evidence="2" id="KW-1185">Reference proteome</keyword>